<evidence type="ECO:0000256" key="1">
    <source>
        <dbReference type="ARBA" id="ARBA00004496"/>
    </source>
</evidence>
<dbReference type="AlphaFoldDB" id="A0A5B8RHA7"/>
<evidence type="ECO:0000256" key="6">
    <source>
        <dbReference type="ARBA" id="ARBA00022741"/>
    </source>
</evidence>
<sequence>MARLKEHGDTYEQEGATWFRSTAYGDDKDRVVVKSDGSYTYLLPDIAYHWNKFERGFESLIDLLGPDHHGYIPRMKAAVEALGYEREQLNIHIYQNVNLFQNGERVRMSKRTGKAVTMRELMDEVGVDAARYFFAMRSSDTHLDFDMNLAVSHSNENPVYYVQYAHARICTILRKGREMGLSDSAEVDWSLIDSEEETDLLKTLGEFPEAVADAARKLAVQRVTNYAFELASVLHRFYNAERVLDAADMEKSRARFQLMKSVKITLKNALTLIGVSAPEQM</sequence>
<evidence type="ECO:0000256" key="2">
    <source>
        <dbReference type="ARBA" id="ARBA00005594"/>
    </source>
</evidence>
<reference evidence="12" key="1">
    <citation type="submission" date="2019-06" db="EMBL/GenBank/DDBJ databases">
        <authorList>
            <person name="Murdoch R.W."/>
            <person name="Fathepure B."/>
        </authorList>
    </citation>
    <scope>NUCLEOTIDE SEQUENCE</scope>
</reference>
<comment type="subcellular location">
    <subcellularLocation>
        <location evidence="1">Cytoplasm</location>
    </subcellularLocation>
</comment>
<evidence type="ECO:0000256" key="10">
    <source>
        <dbReference type="ARBA" id="ARBA00049339"/>
    </source>
</evidence>
<evidence type="ECO:0000256" key="5">
    <source>
        <dbReference type="ARBA" id="ARBA00022598"/>
    </source>
</evidence>
<accession>A0A5B8RHA7</accession>
<dbReference type="InterPro" id="IPR001278">
    <property type="entry name" value="Arg-tRNA-ligase"/>
</dbReference>
<keyword evidence="7" id="KW-0067">ATP-binding</keyword>
<evidence type="ECO:0000259" key="11">
    <source>
        <dbReference type="SMART" id="SM00836"/>
    </source>
</evidence>
<evidence type="ECO:0000256" key="7">
    <source>
        <dbReference type="ARBA" id="ARBA00022840"/>
    </source>
</evidence>
<feature type="domain" description="DALR anticodon binding" evidence="11">
    <location>
        <begin position="162"/>
        <end position="281"/>
    </location>
</feature>
<keyword evidence="8" id="KW-0648">Protein biosynthesis</keyword>
<keyword evidence="4" id="KW-0963">Cytoplasm</keyword>
<dbReference type="SMART" id="SM00836">
    <property type="entry name" value="DALR_1"/>
    <property type="match status" value="1"/>
</dbReference>
<dbReference type="InterPro" id="IPR014729">
    <property type="entry name" value="Rossmann-like_a/b/a_fold"/>
</dbReference>
<dbReference type="EMBL" id="MN079562">
    <property type="protein sequence ID" value="QEA07986.1"/>
    <property type="molecule type" value="Genomic_DNA"/>
</dbReference>
<dbReference type="Gene3D" id="3.40.50.620">
    <property type="entry name" value="HUPs"/>
    <property type="match status" value="1"/>
</dbReference>
<evidence type="ECO:0000256" key="3">
    <source>
        <dbReference type="ARBA" id="ARBA00012837"/>
    </source>
</evidence>
<dbReference type="PANTHER" id="PTHR11956:SF5">
    <property type="entry name" value="ARGININE--TRNA LIGASE, CYTOPLASMIC"/>
    <property type="match status" value="1"/>
</dbReference>
<dbReference type="FunFam" id="1.10.730.10:FF:000008">
    <property type="entry name" value="Arginine--tRNA ligase"/>
    <property type="match status" value="1"/>
</dbReference>
<dbReference type="InterPro" id="IPR008909">
    <property type="entry name" value="DALR_anticod-bd"/>
</dbReference>
<protein>
    <recommendedName>
        <fullName evidence="3">arginine--tRNA ligase</fullName>
        <ecNumber evidence="3">6.1.1.19</ecNumber>
    </recommendedName>
</protein>
<gene>
    <name evidence="12" type="primary">argS_2</name>
    <name evidence="12" type="ORF">KBTEX_04352</name>
</gene>
<comment type="catalytic activity">
    <reaction evidence="10">
        <text>tRNA(Arg) + L-arginine + ATP = L-arginyl-tRNA(Arg) + AMP + diphosphate</text>
        <dbReference type="Rhea" id="RHEA:20301"/>
        <dbReference type="Rhea" id="RHEA-COMP:9658"/>
        <dbReference type="Rhea" id="RHEA-COMP:9673"/>
        <dbReference type="ChEBI" id="CHEBI:30616"/>
        <dbReference type="ChEBI" id="CHEBI:32682"/>
        <dbReference type="ChEBI" id="CHEBI:33019"/>
        <dbReference type="ChEBI" id="CHEBI:78442"/>
        <dbReference type="ChEBI" id="CHEBI:78513"/>
        <dbReference type="ChEBI" id="CHEBI:456215"/>
        <dbReference type="EC" id="6.1.1.19"/>
    </reaction>
</comment>
<dbReference type="SUPFAM" id="SSF52374">
    <property type="entry name" value="Nucleotidylyl transferase"/>
    <property type="match status" value="1"/>
</dbReference>
<comment type="similarity">
    <text evidence="2">Belongs to the class-I aminoacyl-tRNA synthetase family.</text>
</comment>
<dbReference type="GO" id="GO:0004814">
    <property type="term" value="F:arginine-tRNA ligase activity"/>
    <property type="evidence" value="ECO:0007669"/>
    <property type="project" value="UniProtKB-EC"/>
</dbReference>
<keyword evidence="9" id="KW-0030">Aminoacyl-tRNA synthetase</keyword>
<dbReference type="NCBIfam" id="TIGR00456">
    <property type="entry name" value="argS"/>
    <property type="match status" value="1"/>
</dbReference>
<evidence type="ECO:0000256" key="4">
    <source>
        <dbReference type="ARBA" id="ARBA00022490"/>
    </source>
</evidence>
<evidence type="ECO:0000256" key="8">
    <source>
        <dbReference type="ARBA" id="ARBA00022917"/>
    </source>
</evidence>
<dbReference type="EC" id="6.1.1.19" evidence="3"/>
<dbReference type="InterPro" id="IPR009080">
    <property type="entry name" value="tRNAsynth_Ia_anticodon-bd"/>
</dbReference>
<name>A0A5B8RHA7_9ZZZZ</name>
<dbReference type="PANTHER" id="PTHR11956">
    <property type="entry name" value="ARGINYL-TRNA SYNTHETASE"/>
    <property type="match status" value="1"/>
</dbReference>
<dbReference type="Gene3D" id="1.10.730.10">
    <property type="entry name" value="Isoleucyl-tRNA Synthetase, Domain 1"/>
    <property type="match status" value="1"/>
</dbReference>
<evidence type="ECO:0000256" key="9">
    <source>
        <dbReference type="ARBA" id="ARBA00023146"/>
    </source>
</evidence>
<proteinExistence type="inferred from homology"/>
<dbReference type="GO" id="GO:0005524">
    <property type="term" value="F:ATP binding"/>
    <property type="evidence" value="ECO:0007669"/>
    <property type="project" value="UniProtKB-KW"/>
</dbReference>
<dbReference type="Pfam" id="PF05746">
    <property type="entry name" value="DALR_1"/>
    <property type="match status" value="1"/>
</dbReference>
<organism evidence="12">
    <name type="scientific">uncultured organism</name>
    <dbReference type="NCBI Taxonomy" id="155900"/>
    <lineage>
        <taxon>unclassified sequences</taxon>
        <taxon>environmental samples</taxon>
    </lineage>
</organism>
<dbReference type="Pfam" id="PF00750">
    <property type="entry name" value="tRNA-synt_1d"/>
    <property type="match status" value="1"/>
</dbReference>
<dbReference type="SUPFAM" id="SSF47323">
    <property type="entry name" value="Anticodon-binding domain of a subclass of class I aminoacyl-tRNA synthetases"/>
    <property type="match status" value="1"/>
</dbReference>
<keyword evidence="5 12" id="KW-0436">Ligase</keyword>
<evidence type="ECO:0000313" key="12">
    <source>
        <dbReference type="EMBL" id="QEA07986.1"/>
    </source>
</evidence>
<keyword evidence="6" id="KW-0547">Nucleotide-binding</keyword>
<dbReference type="InterPro" id="IPR035684">
    <property type="entry name" value="ArgRS_core"/>
</dbReference>